<keyword evidence="9" id="KW-1185">Reference proteome</keyword>
<dbReference type="GO" id="GO:0006080">
    <property type="term" value="P:substituted mannan metabolic process"/>
    <property type="evidence" value="ECO:0007669"/>
    <property type="project" value="InterPro"/>
</dbReference>
<dbReference type="Gene3D" id="3.20.20.80">
    <property type="entry name" value="Glycosidases"/>
    <property type="match status" value="1"/>
</dbReference>
<dbReference type="GO" id="GO:0016985">
    <property type="term" value="F:mannan endo-1,4-beta-mannosidase activity"/>
    <property type="evidence" value="ECO:0007669"/>
    <property type="project" value="InterPro"/>
</dbReference>
<reference evidence="8 9" key="1">
    <citation type="submission" date="2021-01" db="EMBL/GenBank/DDBJ databases">
        <title>Whole genome sequence of Paenibacillus sonchi LMG 24727 for comparative genomics.</title>
        <authorList>
            <person name="Lee G."/>
            <person name="Kim M.-J."/>
            <person name="Lim K."/>
            <person name="Shin J.-H."/>
        </authorList>
    </citation>
    <scope>NUCLEOTIDE SEQUENCE [LARGE SCALE GENOMIC DNA]</scope>
    <source>
        <strain evidence="8 9">LMG 24727</strain>
    </source>
</reference>
<evidence type="ECO:0000256" key="5">
    <source>
        <dbReference type="SAM" id="Phobius"/>
    </source>
</evidence>
<keyword evidence="5" id="KW-0812">Transmembrane</keyword>
<evidence type="ECO:0000256" key="3">
    <source>
        <dbReference type="ARBA" id="ARBA00023295"/>
    </source>
</evidence>
<keyword evidence="3 4" id="KW-0326">Glycosidase</keyword>
<dbReference type="PANTHER" id="PTHR40079">
    <property type="entry name" value="MANNAN ENDO-1,4-BETA-MANNOSIDASE E-RELATED"/>
    <property type="match status" value="1"/>
</dbReference>
<evidence type="ECO:0000313" key="9">
    <source>
        <dbReference type="Proteomes" id="UP000595841"/>
    </source>
</evidence>
<dbReference type="InterPro" id="IPR000805">
    <property type="entry name" value="Glyco_hydro_26"/>
</dbReference>
<gene>
    <name evidence="8" type="ORF">JI735_14150</name>
</gene>
<dbReference type="SUPFAM" id="SSF51445">
    <property type="entry name" value="(Trans)glycosidases"/>
    <property type="match status" value="1"/>
</dbReference>
<dbReference type="InterPro" id="IPR037524">
    <property type="entry name" value="PA14/GLEYA"/>
</dbReference>
<evidence type="ECO:0000256" key="1">
    <source>
        <dbReference type="ARBA" id="ARBA00007754"/>
    </source>
</evidence>
<keyword evidence="5" id="KW-0472">Membrane</keyword>
<dbReference type="SMART" id="SM00758">
    <property type="entry name" value="PA14"/>
    <property type="match status" value="1"/>
</dbReference>
<keyword evidence="2 4" id="KW-0378">Hydrolase</keyword>
<evidence type="ECO:0000256" key="4">
    <source>
        <dbReference type="PROSITE-ProRule" id="PRU01100"/>
    </source>
</evidence>
<dbReference type="Pfam" id="PF02156">
    <property type="entry name" value="Glyco_hydro_26"/>
    <property type="match status" value="1"/>
</dbReference>
<feature type="active site" description="Nucleophile" evidence="4">
    <location>
        <position position="323"/>
    </location>
</feature>
<accession>A0A974SF11</accession>
<dbReference type="PRINTS" id="PR00739">
    <property type="entry name" value="GLHYDRLASE26"/>
</dbReference>
<comment type="similarity">
    <text evidence="1 4">Belongs to the glycosyl hydrolase 26 family.</text>
</comment>
<evidence type="ECO:0000259" key="6">
    <source>
        <dbReference type="PROSITE" id="PS51764"/>
    </source>
</evidence>
<feature type="active site" description="Proton donor" evidence="4">
    <location>
        <position position="230"/>
    </location>
</feature>
<evidence type="ECO:0000259" key="7">
    <source>
        <dbReference type="PROSITE" id="PS51820"/>
    </source>
</evidence>
<dbReference type="SUPFAM" id="SSF56988">
    <property type="entry name" value="Anthrax protective antigen"/>
    <property type="match status" value="1"/>
</dbReference>
<evidence type="ECO:0000313" key="8">
    <source>
        <dbReference type="EMBL" id="QQZ63492.1"/>
    </source>
</evidence>
<dbReference type="InterPro" id="IPR017853">
    <property type="entry name" value="GH"/>
</dbReference>
<protein>
    <submittedName>
        <fullName evidence="8">Glycosyl hydrolase</fullName>
    </submittedName>
</protein>
<dbReference type="EMBL" id="CP068595">
    <property type="protein sequence ID" value="QQZ63492.1"/>
    <property type="molecule type" value="Genomic_DNA"/>
</dbReference>
<dbReference type="KEGG" id="pson:JI735_14150"/>
<feature type="domain" description="PA14" evidence="7">
    <location>
        <begin position="389"/>
        <end position="527"/>
    </location>
</feature>
<sequence>MLHTGRTLSSPVCGLEATYGWREEITLNTYRKYRLFITILPIMFILSLLPWSEARSLSIERNVVIPPEAVTPVNPSASQEAADLLDYLVDLGGKGIISGQHDYLESPDEFNNKLKNAAGDYAVLHGYELGAINNQSKGTIARQRQAVVASAIKWHEGGGIVAMTFHQNLPGTTPEWANVHMSLSQEKFDAYVTPGTPQYKSLLASLDEIAVYLGELRDAGVPVLWRPYHEMNGNWFWWGQKDNFSRLWDITYDRLVNQHKLNNLLWVWNPNAPNKWAEPYSAYYPGAAKVDVLAADIYNNDYKQSYYEGLLELANGKPIGIGESGELPDPAILSQTQSKWVYTMTWGKMLTENNNLQKIRSFMTNQHTVSRQDYVQALNAKTNNGSGIIPKNGLKGQYFNNAELSGDPVLTRNDKKIDFNWHGDSPAAGVNKDSFSVRWTGKMKAVYSEEYTFTASSDDGVRVWIGDKLIIDSWKKQSGVSRVGSIKLTAGTSYNLKVEYYENRGDASIRLMWKSPSQKPGPIPQNALTLP</sequence>
<proteinExistence type="inferred from homology"/>
<dbReference type="InterPro" id="IPR011658">
    <property type="entry name" value="PA14_dom"/>
</dbReference>
<keyword evidence="5" id="KW-1133">Transmembrane helix</keyword>
<dbReference type="Gene3D" id="3.90.182.10">
    <property type="entry name" value="Toxin - Anthrax Protective Antigen,domain 1"/>
    <property type="match status" value="1"/>
</dbReference>
<dbReference type="AlphaFoldDB" id="A0A974SF11"/>
<organism evidence="8 9">
    <name type="scientific">Paenibacillus sonchi</name>
    <dbReference type="NCBI Taxonomy" id="373687"/>
    <lineage>
        <taxon>Bacteria</taxon>
        <taxon>Bacillati</taxon>
        <taxon>Bacillota</taxon>
        <taxon>Bacilli</taxon>
        <taxon>Bacillales</taxon>
        <taxon>Paenibacillaceae</taxon>
        <taxon>Paenibacillus</taxon>
        <taxon>Paenibacillus sonchi group</taxon>
    </lineage>
</organism>
<name>A0A974SF11_9BACL</name>
<feature type="domain" description="GH26" evidence="6">
    <location>
        <begin position="79"/>
        <end position="372"/>
    </location>
</feature>
<dbReference type="Proteomes" id="UP000595841">
    <property type="component" value="Chromosome"/>
</dbReference>
<dbReference type="PANTHER" id="PTHR40079:SF4">
    <property type="entry name" value="GH26 DOMAIN-CONTAINING PROTEIN-RELATED"/>
    <property type="match status" value="1"/>
</dbReference>
<dbReference type="Pfam" id="PF07691">
    <property type="entry name" value="PA14"/>
    <property type="match status" value="1"/>
</dbReference>
<dbReference type="InterPro" id="IPR022790">
    <property type="entry name" value="GH26_dom"/>
</dbReference>
<dbReference type="PROSITE" id="PS51820">
    <property type="entry name" value="PA14"/>
    <property type="match status" value="1"/>
</dbReference>
<dbReference type="PROSITE" id="PS51764">
    <property type="entry name" value="GH26"/>
    <property type="match status" value="1"/>
</dbReference>
<feature type="transmembrane region" description="Helical" evidence="5">
    <location>
        <begin position="33"/>
        <end position="51"/>
    </location>
</feature>
<evidence type="ECO:0000256" key="2">
    <source>
        <dbReference type="ARBA" id="ARBA00022801"/>
    </source>
</evidence>